<evidence type="ECO:0000313" key="1">
    <source>
        <dbReference type="EMBL" id="KGM35317.1"/>
    </source>
</evidence>
<name>A0A0A0DEA5_9PROT</name>
<protein>
    <submittedName>
        <fullName evidence="1">Uncharacterized protein</fullName>
    </submittedName>
</protein>
<comment type="caution">
    <text evidence="1">The sequence shown here is derived from an EMBL/GenBank/DDBJ whole genome shotgun (WGS) entry which is preliminary data.</text>
</comment>
<proteinExistence type="predicted"/>
<accession>A0A0A0DEA5</accession>
<reference evidence="1 2" key="1">
    <citation type="submission" date="2014-01" db="EMBL/GenBank/DDBJ databases">
        <title>Genome sequence determination for a cystic fibrosis isolate, Inquilinus limosus.</title>
        <authorList>
            <person name="Pino M."/>
            <person name="Di Conza J."/>
            <person name="Gutkind G."/>
        </authorList>
    </citation>
    <scope>NUCLEOTIDE SEQUENCE [LARGE SCALE GENOMIC DNA]</scope>
    <source>
        <strain evidence="1 2">MP06</strain>
    </source>
</reference>
<sequence length="60" mass="6919">MPRDLETKLIDIEIEDAITRNELRWRGLELGLREEEISALLAQGIAVIERHLRALSIEPL</sequence>
<dbReference type="Proteomes" id="UP000029995">
    <property type="component" value="Unassembled WGS sequence"/>
</dbReference>
<dbReference type="EMBL" id="JANX01000035">
    <property type="protein sequence ID" value="KGM35317.1"/>
    <property type="molecule type" value="Genomic_DNA"/>
</dbReference>
<evidence type="ECO:0000313" key="2">
    <source>
        <dbReference type="Proteomes" id="UP000029995"/>
    </source>
</evidence>
<dbReference type="RefSeq" id="WP_034832622.1">
    <property type="nucleotide sequence ID" value="NZ_JANX01000035.1"/>
</dbReference>
<gene>
    <name evidence="1" type="ORF">P409_05240</name>
</gene>
<dbReference type="AlphaFoldDB" id="A0A0A0DEA5"/>
<organism evidence="1 2">
    <name type="scientific">Inquilinus limosus MP06</name>
    <dbReference type="NCBI Taxonomy" id="1398085"/>
    <lineage>
        <taxon>Bacteria</taxon>
        <taxon>Pseudomonadati</taxon>
        <taxon>Pseudomonadota</taxon>
        <taxon>Alphaproteobacteria</taxon>
        <taxon>Rhodospirillales</taxon>
        <taxon>Rhodospirillaceae</taxon>
        <taxon>Inquilinus</taxon>
    </lineage>
</organism>